<comment type="caution">
    <text evidence="1">The sequence shown here is derived from an EMBL/GenBank/DDBJ whole genome shotgun (WGS) entry which is preliminary data.</text>
</comment>
<proteinExistence type="predicted"/>
<dbReference type="InterPro" id="IPR007115">
    <property type="entry name" value="6-PTP_synth/QueD"/>
</dbReference>
<dbReference type="Pfam" id="PF01242">
    <property type="entry name" value="PTPS"/>
    <property type="match status" value="1"/>
</dbReference>
<protein>
    <submittedName>
        <fullName evidence="1">6-pyruvoyl tetrahydropterin synthase</fullName>
    </submittedName>
</protein>
<sequence>MRTCVELRGSISVAHKPSFSTAWGRVHGHDYIITASICRDGFHDVVVDAGEAGERLRELLSKMDGKYLASSAEQVDLPQEEVYVVPCNAAGLSGECLAKHIADLLGASWVRVCESGYGAPCFLYER</sequence>
<dbReference type="EMBL" id="JAAVJF010000001">
    <property type="protein sequence ID" value="NYR14646.1"/>
    <property type="molecule type" value="Genomic_DNA"/>
</dbReference>
<accession>A0A7L4P9U9</accession>
<dbReference type="AlphaFoldDB" id="A0A7L4P9U9"/>
<evidence type="ECO:0000313" key="2">
    <source>
        <dbReference type="Proteomes" id="UP000554766"/>
    </source>
</evidence>
<dbReference type="SUPFAM" id="SSF55620">
    <property type="entry name" value="Tetrahydrobiopterin biosynthesis enzymes-like"/>
    <property type="match status" value="1"/>
</dbReference>
<dbReference type="Gene3D" id="3.30.479.10">
    <property type="entry name" value="6-pyruvoyl tetrahydropterin synthase/QueD"/>
    <property type="match status" value="1"/>
</dbReference>
<dbReference type="GeneID" id="5055442"/>
<keyword evidence="2" id="KW-1185">Reference proteome</keyword>
<dbReference type="InterPro" id="IPR038418">
    <property type="entry name" value="6-PTP_synth/QueD_sf"/>
</dbReference>
<name>A0A7L4P9U9_9CREN</name>
<dbReference type="Proteomes" id="UP000554766">
    <property type="component" value="Unassembled WGS sequence"/>
</dbReference>
<reference evidence="1 2" key="1">
    <citation type="journal article" date="2020" name="Nat. Commun.">
        <title>The structures of two archaeal type IV pili illuminate evolutionary relationships.</title>
        <authorList>
            <person name="Wang F."/>
            <person name="Baquero D.P."/>
            <person name="Su Z."/>
            <person name="Beltran L.C."/>
            <person name="Prangishvili D."/>
            <person name="Krupovic M."/>
            <person name="Egelman E.H."/>
        </authorList>
    </citation>
    <scope>NUCLEOTIDE SEQUENCE [LARGE SCALE GENOMIC DNA]</scope>
    <source>
        <strain evidence="1 2">2GA</strain>
    </source>
</reference>
<dbReference type="RefSeq" id="WP_011900317.1">
    <property type="nucleotide sequence ID" value="NZ_JAAVJF010000001.1"/>
</dbReference>
<evidence type="ECO:0000313" key="1">
    <source>
        <dbReference type="EMBL" id="NYR14646.1"/>
    </source>
</evidence>
<dbReference type="OMA" id="RVHGHDY"/>
<gene>
    <name evidence="1" type="ORF">HC235_01420</name>
</gene>
<organism evidence="1 2">
    <name type="scientific">Pyrobaculum arsenaticum</name>
    <dbReference type="NCBI Taxonomy" id="121277"/>
    <lineage>
        <taxon>Archaea</taxon>
        <taxon>Thermoproteota</taxon>
        <taxon>Thermoprotei</taxon>
        <taxon>Thermoproteales</taxon>
        <taxon>Thermoproteaceae</taxon>
        <taxon>Pyrobaculum</taxon>
    </lineage>
</organism>